<accession>A0A0F7SJE6</accession>
<evidence type="ECO:0000256" key="3">
    <source>
        <dbReference type="ARBA" id="ARBA00023002"/>
    </source>
</evidence>
<dbReference type="Gene3D" id="3.50.50.60">
    <property type="entry name" value="FAD/NAD(P)-binding domain"/>
    <property type="match status" value="2"/>
</dbReference>
<dbReference type="EMBL" id="LN483167">
    <property type="protein sequence ID" value="CDZ97454.1"/>
    <property type="molecule type" value="Genomic_DNA"/>
</dbReference>
<name>A0A0F7SJE6_PHARH</name>
<evidence type="ECO:0000256" key="1">
    <source>
        <dbReference type="ARBA" id="ARBA00009333"/>
    </source>
</evidence>
<dbReference type="GO" id="GO:0016491">
    <property type="term" value="F:oxidoreductase activity"/>
    <property type="evidence" value="ECO:0007669"/>
    <property type="project" value="UniProtKB-KW"/>
</dbReference>
<feature type="domain" description="FAD/NAD(P)-binding" evidence="4">
    <location>
        <begin position="7"/>
        <end position="142"/>
    </location>
</feature>
<comment type="similarity">
    <text evidence="1">Belongs to the class-II pyridine nucleotide-disulfide oxidoreductase family.</text>
</comment>
<dbReference type="InterPro" id="IPR036188">
    <property type="entry name" value="FAD/NAD-bd_sf"/>
</dbReference>
<dbReference type="PANTHER" id="PTHR48105">
    <property type="entry name" value="THIOREDOXIN REDUCTASE 1-RELATED-RELATED"/>
    <property type="match status" value="1"/>
</dbReference>
<dbReference type="SUPFAM" id="SSF51905">
    <property type="entry name" value="FAD/NAD(P)-binding domain"/>
    <property type="match status" value="1"/>
</dbReference>
<evidence type="ECO:0000256" key="2">
    <source>
        <dbReference type="ARBA" id="ARBA00022630"/>
    </source>
</evidence>
<organism evidence="5">
    <name type="scientific">Phaffia rhodozyma</name>
    <name type="common">Yeast</name>
    <name type="synonym">Xanthophyllomyces dendrorhous</name>
    <dbReference type="NCBI Taxonomy" id="264483"/>
    <lineage>
        <taxon>Eukaryota</taxon>
        <taxon>Fungi</taxon>
        <taxon>Dikarya</taxon>
        <taxon>Basidiomycota</taxon>
        <taxon>Agaricomycotina</taxon>
        <taxon>Tremellomycetes</taxon>
        <taxon>Cystofilobasidiales</taxon>
        <taxon>Mrakiaceae</taxon>
        <taxon>Phaffia</taxon>
    </lineage>
</organism>
<dbReference type="PRINTS" id="PR00469">
    <property type="entry name" value="PNDRDTASEII"/>
</dbReference>
<keyword evidence="3" id="KW-0560">Oxidoreductase</keyword>
<proteinExistence type="inferred from homology"/>
<protein>
    <submittedName>
        <fullName evidence="5">Pyridine nucleotide-disulphide oxidoreductase, FAD/NAD(P)-binding domain</fullName>
    </submittedName>
</protein>
<sequence>MTASKNYDAIILGSGPAGLSTALGLARVHRTCAVISNSQYRNARSHAAHAILTRDHTDPEEIRRIGREQIERYGNTDFIEGKITKVKKEVGDNYEFVVEEDADKGGRRWKGRTLVFATGCRDIFPDLAGYVENWGENIYQCLFCDGHERSHLPSGVLAYPILDPMTIKLLTTAHFISLPPDRAHAMPPSGKGSETSPPKSKVTFFTNGPLSPSDESSHAGALEICAAYGITVDQRRVLKLVADDKEGVHIHLANDICAGKTPDSTSSIHLGWIAHKPPTEPSVPNLISQSGLEIPNSPFGSYLTATPPFNSTSMPGVFACGDTGVVMTHVTVAMSTGIACAAGVLDWCNQKDNQIALEIWRGRDKRNIVMKLREEEAGTAVDGTGCSVEDGRT</sequence>
<dbReference type="AlphaFoldDB" id="A0A0F7SJE6"/>
<evidence type="ECO:0000313" key="5">
    <source>
        <dbReference type="EMBL" id="CDZ97454.1"/>
    </source>
</evidence>
<dbReference type="InterPro" id="IPR023753">
    <property type="entry name" value="FAD/NAD-binding_dom"/>
</dbReference>
<keyword evidence="2" id="KW-0285">Flavoprotein</keyword>
<dbReference type="GO" id="GO:0097237">
    <property type="term" value="P:cellular response to toxic substance"/>
    <property type="evidence" value="ECO:0007669"/>
    <property type="project" value="UniProtKB-ARBA"/>
</dbReference>
<dbReference type="PRINTS" id="PR00368">
    <property type="entry name" value="FADPNR"/>
</dbReference>
<dbReference type="InterPro" id="IPR050097">
    <property type="entry name" value="Ferredoxin-NADP_redctase_2"/>
</dbReference>
<dbReference type="Pfam" id="PF07992">
    <property type="entry name" value="Pyr_redox_2"/>
    <property type="match status" value="1"/>
</dbReference>
<evidence type="ECO:0000259" key="4">
    <source>
        <dbReference type="Pfam" id="PF07992"/>
    </source>
</evidence>
<reference evidence="5" key="1">
    <citation type="submission" date="2014-08" db="EMBL/GenBank/DDBJ databases">
        <authorList>
            <person name="Sharma Rahul"/>
            <person name="Thines Marco"/>
        </authorList>
    </citation>
    <scope>NUCLEOTIDE SEQUENCE</scope>
</reference>